<dbReference type="OrthoDB" id="5873346at2759"/>
<name>A0A3P7M050_CYLGO</name>
<dbReference type="AlphaFoldDB" id="A0A3P7M050"/>
<evidence type="ECO:0000313" key="2">
    <source>
        <dbReference type="Proteomes" id="UP000271889"/>
    </source>
</evidence>
<reference evidence="1 2" key="1">
    <citation type="submission" date="2018-11" db="EMBL/GenBank/DDBJ databases">
        <authorList>
            <consortium name="Pathogen Informatics"/>
        </authorList>
    </citation>
    <scope>NUCLEOTIDE SEQUENCE [LARGE SCALE GENOMIC DNA]</scope>
</reference>
<organism evidence="1 2">
    <name type="scientific">Cylicostephanus goldi</name>
    <name type="common">Nematode worm</name>
    <dbReference type="NCBI Taxonomy" id="71465"/>
    <lineage>
        <taxon>Eukaryota</taxon>
        <taxon>Metazoa</taxon>
        <taxon>Ecdysozoa</taxon>
        <taxon>Nematoda</taxon>
        <taxon>Chromadorea</taxon>
        <taxon>Rhabditida</taxon>
        <taxon>Rhabditina</taxon>
        <taxon>Rhabditomorpha</taxon>
        <taxon>Strongyloidea</taxon>
        <taxon>Strongylidae</taxon>
        <taxon>Cylicostephanus</taxon>
    </lineage>
</organism>
<protein>
    <submittedName>
        <fullName evidence="1">Uncharacterized protein</fullName>
    </submittedName>
</protein>
<proteinExistence type="predicted"/>
<dbReference type="Proteomes" id="UP000271889">
    <property type="component" value="Unassembled WGS sequence"/>
</dbReference>
<sequence length="223" mass="25583">MEDCRKMAIVLYRCTRYPEGEADDGWKSCKGLRSIVSVDAQESDCIVGVMESAEVMSMLNVYKTSITKAAKVLRNKITELDKAILEPLDLTTEAGKDPQLVLSRKSLLFFHSTTLGRAVDTLRAHREKAEEFARQHPDESGEFPFLQQIQDHWDANELDELVEEAETLRDRVDAAIKLLTLAPISPREMKEWRSRAILHRMSRIVQLTLMQSRQLINPHRHAR</sequence>
<gene>
    <name evidence="1" type="ORF">CGOC_LOCUS9359</name>
</gene>
<evidence type="ECO:0000313" key="1">
    <source>
        <dbReference type="EMBL" id="VDN22644.1"/>
    </source>
</evidence>
<keyword evidence="2" id="KW-1185">Reference proteome</keyword>
<accession>A0A3P7M050</accession>
<dbReference type="EMBL" id="UYRV01106670">
    <property type="protein sequence ID" value="VDN22644.1"/>
    <property type="molecule type" value="Genomic_DNA"/>
</dbReference>